<keyword evidence="2" id="KW-1185">Reference proteome</keyword>
<dbReference type="AlphaFoldDB" id="A0A183AKZ3"/>
<accession>A0A183AKZ3</accession>
<evidence type="ECO:0000313" key="2">
    <source>
        <dbReference type="Proteomes" id="UP000272942"/>
    </source>
</evidence>
<dbReference type="WBParaSite" id="ECPE_0000764401-mRNA-1">
    <property type="protein sequence ID" value="ECPE_0000764401-mRNA-1"/>
    <property type="gene ID" value="ECPE_0000764401"/>
</dbReference>
<protein>
    <submittedName>
        <fullName evidence="3">DUF222 domain-containing protein</fullName>
    </submittedName>
</protein>
<name>A0A183AKZ3_9TREM</name>
<dbReference type="EMBL" id="UZAN01044862">
    <property type="protein sequence ID" value="VDP81620.1"/>
    <property type="molecule type" value="Genomic_DNA"/>
</dbReference>
<organism evidence="3">
    <name type="scientific">Echinostoma caproni</name>
    <dbReference type="NCBI Taxonomy" id="27848"/>
    <lineage>
        <taxon>Eukaryota</taxon>
        <taxon>Metazoa</taxon>
        <taxon>Spiralia</taxon>
        <taxon>Lophotrochozoa</taxon>
        <taxon>Platyhelminthes</taxon>
        <taxon>Trematoda</taxon>
        <taxon>Digenea</taxon>
        <taxon>Plagiorchiida</taxon>
        <taxon>Echinostomata</taxon>
        <taxon>Echinostomatoidea</taxon>
        <taxon>Echinostomatidae</taxon>
        <taxon>Echinostoma</taxon>
    </lineage>
</organism>
<gene>
    <name evidence="1" type="ORF">ECPE_LOCUS7628</name>
</gene>
<evidence type="ECO:0000313" key="3">
    <source>
        <dbReference type="WBParaSite" id="ECPE_0000764401-mRNA-1"/>
    </source>
</evidence>
<reference evidence="1 2" key="2">
    <citation type="submission" date="2018-11" db="EMBL/GenBank/DDBJ databases">
        <authorList>
            <consortium name="Pathogen Informatics"/>
        </authorList>
    </citation>
    <scope>NUCLEOTIDE SEQUENCE [LARGE SCALE GENOMIC DNA]</scope>
    <source>
        <strain evidence="1 2">Egypt</strain>
    </source>
</reference>
<proteinExistence type="predicted"/>
<evidence type="ECO:0000313" key="1">
    <source>
        <dbReference type="EMBL" id="VDP81620.1"/>
    </source>
</evidence>
<dbReference type="Proteomes" id="UP000272942">
    <property type="component" value="Unassembled WGS sequence"/>
</dbReference>
<sequence>MKVSWLEAFEDGDARIFLEDVAELTEMWKDRGGLVELQNGAARSGRGHLSHAVALRTLLNRALPTLDDAARSELLLDRFMQSLP</sequence>
<dbReference type="OrthoDB" id="6247559at2759"/>
<reference evidence="3" key="1">
    <citation type="submission" date="2016-06" db="UniProtKB">
        <authorList>
            <consortium name="WormBaseParasite"/>
        </authorList>
    </citation>
    <scope>IDENTIFICATION</scope>
</reference>